<dbReference type="PANTHER" id="PTHR43179:SF12">
    <property type="entry name" value="GALACTOFURANOSYLTRANSFERASE GLFT2"/>
    <property type="match status" value="1"/>
</dbReference>
<name>A0A117M156_9BACT</name>
<evidence type="ECO:0000256" key="1">
    <source>
        <dbReference type="ARBA" id="ARBA00006739"/>
    </source>
</evidence>
<dbReference type="InterPro" id="IPR001173">
    <property type="entry name" value="Glyco_trans_2-like"/>
</dbReference>
<dbReference type="SUPFAM" id="SSF53448">
    <property type="entry name" value="Nucleotide-diphospho-sugar transferases"/>
    <property type="match status" value="1"/>
</dbReference>
<accession>A0A117M156</accession>
<comment type="caution">
    <text evidence="5">The sequence shown here is derived from an EMBL/GenBank/DDBJ whole genome shotgun (WGS) entry which is preliminary data.</text>
</comment>
<keyword evidence="3" id="KW-0808">Transferase</keyword>
<dbReference type="EMBL" id="LGGN01000010">
    <property type="protein sequence ID" value="KUK78684.1"/>
    <property type="molecule type" value="Genomic_DNA"/>
</dbReference>
<dbReference type="PATRIC" id="fig|294710.3.peg.59"/>
<proteinExistence type="inferred from homology"/>
<organism evidence="5 6">
    <name type="scientific">Proteiniphilum acetatigenes</name>
    <dbReference type="NCBI Taxonomy" id="294710"/>
    <lineage>
        <taxon>Bacteria</taxon>
        <taxon>Pseudomonadati</taxon>
        <taxon>Bacteroidota</taxon>
        <taxon>Bacteroidia</taxon>
        <taxon>Bacteroidales</taxon>
        <taxon>Dysgonomonadaceae</taxon>
        <taxon>Proteiniphilum</taxon>
    </lineage>
</organism>
<sequence length="275" mass="30770">MPSVEASLLPATVMVIDNGSGDATCQIIRNNYPGVELIETHENLGFGRANNIGIQLAVERGFDYLFLLNQDAWIEPDTLVKLVDAAEKNSAYGILSPVHLNGKGDATDFGFSEYTGLKNREEVAQLTEEVTPYPFINAAMWLIPVRVIRETGPFAPLFPHYGEDRNLVLRLQKRGYRVGLVKSAFGYHDREDRPVSRKQSFDAEYVYFLTEAVNPFYSPPKAIAYSLLAALKKAWKALLSGNGADCFAYLKVAFRLAGKCRSIHRTRMETNATRR</sequence>
<reference evidence="6" key="1">
    <citation type="journal article" date="2015" name="MBio">
        <title>Genome-Resolved Metagenomic Analysis Reveals Roles for Candidate Phyla and Other Microbial Community Members in Biogeochemical Transformations in Oil Reservoirs.</title>
        <authorList>
            <person name="Hu P."/>
            <person name="Tom L."/>
            <person name="Singh A."/>
            <person name="Thomas B.C."/>
            <person name="Baker B.J."/>
            <person name="Piceno Y.M."/>
            <person name="Andersen G.L."/>
            <person name="Banfield J.F."/>
        </authorList>
    </citation>
    <scope>NUCLEOTIDE SEQUENCE [LARGE SCALE GENOMIC DNA]</scope>
</reference>
<evidence type="ECO:0000313" key="6">
    <source>
        <dbReference type="Proteomes" id="UP000053860"/>
    </source>
</evidence>
<evidence type="ECO:0000256" key="3">
    <source>
        <dbReference type="ARBA" id="ARBA00022679"/>
    </source>
</evidence>
<feature type="domain" description="Glycosyltransferase 2-like" evidence="4">
    <location>
        <begin position="12"/>
        <end position="113"/>
    </location>
</feature>
<dbReference type="Pfam" id="PF00535">
    <property type="entry name" value="Glycos_transf_2"/>
    <property type="match status" value="1"/>
</dbReference>
<dbReference type="GO" id="GO:0016757">
    <property type="term" value="F:glycosyltransferase activity"/>
    <property type="evidence" value="ECO:0007669"/>
    <property type="project" value="UniProtKB-KW"/>
</dbReference>
<dbReference type="PANTHER" id="PTHR43179">
    <property type="entry name" value="RHAMNOSYLTRANSFERASE WBBL"/>
    <property type="match status" value="1"/>
</dbReference>
<comment type="similarity">
    <text evidence="1">Belongs to the glycosyltransferase 2 family.</text>
</comment>
<protein>
    <recommendedName>
        <fullName evidence="4">Glycosyltransferase 2-like domain-containing protein</fullName>
    </recommendedName>
</protein>
<dbReference type="InterPro" id="IPR029044">
    <property type="entry name" value="Nucleotide-diphossugar_trans"/>
</dbReference>
<keyword evidence="2" id="KW-0328">Glycosyltransferase</keyword>
<evidence type="ECO:0000256" key="2">
    <source>
        <dbReference type="ARBA" id="ARBA00022676"/>
    </source>
</evidence>
<evidence type="ECO:0000259" key="4">
    <source>
        <dbReference type="Pfam" id="PF00535"/>
    </source>
</evidence>
<dbReference type="Proteomes" id="UP000053860">
    <property type="component" value="Unassembled WGS sequence"/>
</dbReference>
<dbReference type="AlphaFoldDB" id="A0A117M156"/>
<gene>
    <name evidence="5" type="ORF">XD92_0122</name>
</gene>
<dbReference type="Gene3D" id="3.90.550.10">
    <property type="entry name" value="Spore Coat Polysaccharide Biosynthesis Protein SpsA, Chain A"/>
    <property type="match status" value="1"/>
</dbReference>
<evidence type="ECO:0000313" key="5">
    <source>
        <dbReference type="EMBL" id="KUK78684.1"/>
    </source>
</evidence>